<keyword evidence="1" id="KW-1133">Transmembrane helix</keyword>
<organism evidence="2 3">
    <name type="scientific">Candidatus Giovannonibacteria bacterium GW2011_GWA1_44_25</name>
    <dbReference type="NCBI Taxonomy" id="1618645"/>
    <lineage>
        <taxon>Bacteria</taxon>
        <taxon>Candidatus Giovannoniibacteriota</taxon>
    </lineage>
</organism>
<comment type="caution">
    <text evidence="2">The sequence shown here is derived from an EMBL/GenBank/DDBJ whole genome shotgun (WGS) entry which is preliminary data.</text>
</comment>
<reference evidence="2 3" key="1">
    <citation type="journal article" date="2015" name="Nature">
        <title>rRNA introns, odd ribosomes, and small enigmatic genomes across a large radiation of phyla.</title>
        <authorList>
            <person name="Brown C.T."/>
            <person name="Hug L.A."/>
            <person name="Thomas B.C."/>
            <person name="Sharon I."/>
            <person name="Castelle C.J."/>
            <person name="Singh A."/>
            <person name="Wilkins M.J."/>
            <person name="Williams K.H."/>
            <person name="Banfield J.F."/>
        </authorList>
    </citation>
    <scope>NUCLEOTIDE SEQUENCE [LARGE SCALE GENOMIC DNA]</scope>
</reference>
<dbReference type="EMBL" id="LCIR01000003">
    <property type="protein sequence ID" value="KKT60144.1"/>
    <property type="molecule type" value="Genomic_DNA"/>
</dbReference>
<keyword evidence="1" id="KW-0812">Transmembrane</keyword>
<evidence type="ECO:0000256" key="1">
    <source>
        <dbReference type="SAM" id="Phobius"/>
    </source>
</evidence>
<proteinExistence type="predicted"/>
<keyword evidence="1" id="KW-0472">Membrane</keyword>
<sequence length="95" mass="10416">MRAAFALSGASFKPNAGKLLIVEHIMLVCLAFSISFLISISDTANLQTMSVFEKFFVFLAGAFLSYILLAFLVTPIGWISLLYCSEQKGEQKSAK</sequence>
<dbReference type="Proteomes" id="UP000034087">
    <property type="component" value="Unassembled WGS sequence"/>
</dbReference>
<feature type="transmembrane region" description="Helical" evidence="1">
    <location>
        <begin position="55"/>
        <end position="83"/>
    </location>
</feature>
<dbReference type="AlphaFoldDB" id="A0A0G1LJX6"/>
<name>A0A0G1LJX6_9BACT</name>
<protein>
    <submittedName>
        <fullName evidence="2">Uncharacterized protein</fullName>
    </submittedName>
</protein>
<feature type="transmembrane region" description="Helical" evidence="1">
    <location>
        <begin position="20"/>
        <end position="40"/>
    </location>
</feature>
<evidence type="ECO:0000313" key="3">
    <source>
        <dbReference type="Proteomes" id="UP000034087"/>
    </source>
</evidence>
<evidence type="ECO:0000313" key="2">
    <source>
        <dbReference type="EMBL" id="KKT60144.1"/>
    </source>
</evidence>
<gene>
    <name evidence="2" type="ORF">UW53_C0003G0055</name>
</gene>
<accession>A0A0G1LJX6</accession>